<protein>
    <submittedName>
        <fullName evidence="4">ZP domain-containing protein</fullName>
    </submittedName>
</protein>
<organism evidence="3 4">
    <name type="scientific">Plectus sambesii</name>
    <dbReference type="NCBI Taxonomy" id="2011161"/>
    <lineage>
        <taxon>Eukaryota</taxon>
        <taxon>Metazoa</taxon>
        <taxon>Ecdysozoa</taxon>
        <taxon>Nematoda</taxon>
        <taxon>Chromadorea</taxon>
        <taxon>Plectida</taxon>
        <taxon>Plectina</taxon>
        <taxon>Plectoidea</taxon>
        <taxon>Plectidae</taxon>
        <taxon>Plectus</taxon>
    </lineage>
</organism>
<feature type="signal peptide" evidence="1">
    <location>
        <begin position="1"/>
        <end position="25"/>
    </location>
</feature>
<dbReference type="PROSITE" id="PS51257">
    <property type="entry name" value="PROKAR_LIPOPROTEIN"/>
    <property type="match status" value="1"/>
</dbReference>
<dbReference type="Proteomes" id="UP000887566">
    <property type="component" value="Unplaced"/>
</dbReference>
<dbReference type="PROSITE" id="PS51034">
    <property type="entry name" value="ZP_2"/>
    <property type="match status" value="1"/>
</dbReference>
<name>A0A914WCS6_9BILA</name>
<evidence type="ECO:0000259" key="2">
    <source>
        <dbReference type="PROSITE" id="PS51034"/>
    </source>
</evidence>
<keyword evidence="1" id="KW-0732">Signal</keyword>
<evidence type="ECO:0000313" key="3">
    <source>
        <dbReference type="Proteomes" id="UP000887566"/>
    </source>
</evidence>
<accession>A0A914WCS6</accession>
<dbReference type="WBParaSite" id="PSAMB.scaffold3795size16868.g22596.t1">
    <property type="protein sequence ID" value="PSAMB.scaffold3795size16868.g22596.t1"/>
    <property type="gene ID" value="PSAMB.scaffold3795size16868.g22596"/>
</dbReference>
<dbReference type="AlphaFoldDB" id="A0A914WCS6"/>
<feature type="chain" id="PRO_5037679487" evidence="1">
    <location>
        <begin position="26"/>
        <end position="302"/>
    </location>
</feature>
<keyword evidence="3" id="KW-1185">Reference proteome</keyword>
<evidence type="ECO:0000313" key="4">
    <source>
        <dbReference type="WBParaSite" id="PSAMB.scaffold3795size16868.g22596.t1"/>
    </source>
</evidence>
<sequence>MDDQFFRLIAVIVSILLSCTIPTEAQGDVAISSLVCKLDGMEITLNEDYMTVTFPTWKDYGLGLFVDDALPSCGQMAPLTFLGLELGPYTGFLNFSTCNINITKNHVGQELVNYTAVVNGRFNALNNYITSPTANFHYPNMTVTLYCVWNAEQFANASIGIVPTPQPTYYGSTTDTNQVVMNTTVDSEVFEGEKIRVGIILTHIDAFTFVAELPMECTISNADNSADAKLYTVYESCPFWNISQFNPSLNFDAYKKNSSDFYFEFDAFTYYEGQPSTLLIQCKVQMCLYAVDCPSVMTYLTN</sequence>
<feature type="domain" description="ZP" evidence="2">
    <location>
        <begin position="35"/>
        <end position="302"/>
    </location>
</feature>
<dbReference type="InterPro" id="IPR001507">
    <property type="entry name" value="ZP_dom"/>
</dbReference>
<dbReference type="Pfam" id="PF00100">
    <property type="entry name" value="Zona_pellucida"/>
    <property type="match status" value="1"/>
</dbReference>
<dbReference type="InterPro" id="IPR055355">
    <property type="entry name" value="ZP-C"/>
</dbReference>
<proteinExistence type="predicted"/>
<evidence type="ECO:0000256" key="1">
    <source>
        <dbReference type="SAM" id="SignalP"/>
    </source>
</evidence>
<reference evidence="4" key="1">
    <citation type="submission" date="2022-11" db="UniProtKB">
        <authorList>
            <consortium name="WormBaseParasite"/>
        </authorList>
    </citation>
    <scope>IDENTIFICATION</scope>
</reference>